<sequence length="64" mass="7659">MKHTHHMLKKPKQKIVKLWRQNMNLLVHAFTGHGATFGSSEQMEKYKCNVQYLHVRTTKPKLHY</sequence>
<accession>A0A0K2UI30</accession>
<protein>
    <submittedName>
        <fullName evidence="1">Uncharacterized protein</fullName>
    </submittedName>
</protein>
<dbReference type="AlphaFoldDB" id="A0A0K2UI30"/>
<proteinExistence type="predicted"/>
<dbReference type="EMBL" id="HACA01020512">
    <property type="protein sequence ID" value="CDW37873.1"/>
    <property type="molecule type" value="Transcribed_RNA"/>
</dbReference>
<evidence type="ECO:0000313" key="1">
    <source>
        <dbReference type="EMBL" id="CDW37873.1"/>
    </source>
</evidence>
<name>A0A0K2UI30_LEPSM</name>
<reference evidence="1" key="1">
    <citation type="submission" date="2014-05" db="EMBL/GenBank/DDBJ databases">
        <authorList>
            <person name="Chronopoulou M."/>
        </authorList>
    </citation>
    <scope>NUCLEOTIDE SEQUENCE</scope>
    <source>
        <tissue evidence="1">Whole organism</tissue>
    </source>
</reference>
<organism evidence="1">
    <name type="scientific">Lepeophtheirus salmonis</name>
    <name type="common">Salmon louse</name>
    <name type="synonym">Caligus salmonis</name>
    <dbReference type="NCBI Taxonomy" id="72036"/>
    <lineage>
        <taxon>Eukaryota</taxon>
        <taxon>Metazoa</taxon>
        <taxon>Ecdysozoa</taxon>
        <taxon>Arthropoda</taxon>
        <taxon>Crustacea</taxon>
        <taxon>Multicrustacea</taxon>
        <taxon>Hexanauplia</taxon>
        <taxon>Copepoda</taxon>
        <taxon>Siphonostomatoida</taxon>
        <taxon>Caligidae</taxon>
        <taxon>Lepeophtheirus</taxon>
    </lineage>
</organism>